<evidence type="ECO:0000313" key="1">
    <source>
        <dbReference type="EMBL" id="CAB3225899.1"/>
    </source>
</evidence>
<protein>
    <submittedName>
        <fullName evidence="1">Uncharacterized protein</fullName>
    </submittedName>
</protein>
<proteinExistence type="predicted"/>
<sequence>MEKNERSSSEEKGTKSYLQFQIERLKVLQAKLSTEADEDYVIVKEEAERIARARGTELRSVRSSLAPSVSPAPRA</sequence>
<accession>A0A8S0Z1F2</accession>
<dbReference type="EMBL" id="CADEBD010000226">
    <property type="protein sequence ID" value="CAB3225899.1"/>
    <property type="molecule type" value="Genomic_DNA"/>
</dbReference>
<dbReference type="AlphaFoldDB" id="A0A8S0Z1F2"/>
<organism evidence="1 2">
    <name type="scientific">Arctia plantaginis</name>
    <name type="common">Wood tiger moth</name>
    <name type="synonym">Phalaena plantaginis</name>
    <dbReference type="NCBI Taxonomy" id="874455"/>
    <lineage>
        <taxon>Eukaryota</taxon>
        <taxon>Metazoa</taxon>
        <taxon>Ecdysozoa</taxon>
        <taxon>Arthropoda</taxon>
        <taxon>Hexapoda</taxon>
        <taxon>Insecta</taxon>
        <taxon>Pterygota</taxon>
        <taxon>Neoptera</taxon>
        <taxon>Endopterygota</taxon>
        <taxon>Lepidoptera</taxon>
        <taxon>Glossata</taxon>
        <taxon>Ditrysia</taxon>
        <taxon>Noctuoidea</taxon>
        <taxon>Erebidae</taxon>
        <taxon>Arctiinae</taxon>
        <taxon>Arctia</taxon>
    </lineage>
</organism>
<dbReference type="OrthoDB" id="67516at2759"/>
<name>A0A8S0Z1F2_ARCPL</name>
<dbReference type="Proteomes" id="UP000494256">
    <property type="component" value="Unassembled WGS sequence"/>
</dbReference>
<reference evidence="1 2" key="1">
    <citation type="submission" date="2020-04" db="EMBL/GenBank/DDBJ databases">
        <authorList>
            <person name="Wallbank WR R."/>
            <person name="Pardo Diaz C."/>
            <person name="Kozak K."/>
            <person name="Martin S."/>
            <person name="Jiggins C."/>
            <person name="Moest M."/>
            <person name="Warren A I."/>
            <person name="Byers J.R.P. K."/>
            <person name="Montejo-Kovacevich G."/>
            <person name="Yen C E."/>
        </authorList>
    </citation>
    <scope>NUCLEOTIDE SEQUENCE [LARGE SCALE GENOMIC DNA]</scope>
</reference>
<evidence type="ECO:0000313" key="2">
    <source>
        <dbReference type="Proteomes" id="UP000494256"/>
    </source>
</evidence>
<comment type="caution">
    <text evidence="1">The sequence shown here is derived from an EMBL/GenBank/DDBJ whole genome shotgun (WGS) entry which is preliminary data.</text>
</comment>
<gene>
    <name evidence="1" type="ORF">APLA_LOCUS2471</name>
</gene>